<dbReference type="InterPro" id="IPR007712">
    <property type="entry name" value="RelE/ParE_toxin"/>
</dbReference>
<organism evidence="2 3">
    <name type="scientific">Methanolobus halotolerans</name>
    <dbReference type="NCBI Taxonomy" id="2052935"/>
    <lineage>
        <taxon>Archaea</taxon>
        <taxon>Methanobacteriati</taxon>
        <taxon>Methanobacteriota</taxon>
        <taxon>Stenosarchaea group</taxon>
        <taxon>Methanomicrobia</taxon>
        <taxon>Methanosarcinales</taxon>
        <taxon>Methanosarcinaceae</taxon>
        <taxon>Methanolobus</taxon>
    </lineage>
</organism>
<dbReference type="Proteomes" id="UP000297295">
    <property type="component" value="Unassembled WGS sequence"/>
</dbReference>
<dbReference type="OrthoDB" id="131336at2157"/>
<accession>A0A4E0Q2F3</accession>
<gene>
    <name evidence="2" type="ORF">CUN85_12235</name>
</gene>
<dbReference type="AlphaFoldDB" id="A0A4E0Q2F3"/>
<name>A0A4E0Q2F3_9EURY</name>
<dbReference type="Gene3D" id="3.30.2310.20">
    <property type="entry name" value="RelE-like"/>
    <property type="match status" value="1"/>
</dbReference>
<evidence type="ECO:0000313" key="2">
    <source>
        <dbReference type="EMBL" id="TGC06972.1"/>
    </source>
</evidence>
<dbReference type="SUPFAM" id="SSF143011">
    <property type="entry name" value="RelE-like"/>
    <property type="match status" value="1"/>
</dbReference>
<dbReference type="EMBL" id="PGGK01000020">
    <property type="protein sequence ID" value="TGC06972.1"/>
    <property type="molecule type" value="Genomic_DNA"/>
</dbReference>
<dbReference type="Pfam" id="PF05016">
    <property type="entry name" value="ParE_toxin"/>
    <property type="match status" value="1"/>
</dbReference>
<sequence length="86" mass="10187">MTYRVVTTLRFEKETKVLFKKDSVLFNRFKKTATSIRDNPECGKPLRNVLKGYRRAHVGHFVLIYEIDDDNNIITLVSFTHYDKAY</sequence>
<reference evidence="2 3" key="1">
    <citation type="submission" date="2017-11" db="EMBL/GenBank/DDBJ databases">
        <title>Isolation and Characterization of Methanogenic Archaea from Saline Meromictic Lake at Siberia.</title>
        <authorList>
            <person name="Shen Y."/>
            <person name="Huang H.-H."/>
            <person name="Lai M.-C."/>
            <person name="Chen S.-C."/>
        </authorList>
    </citation>
    <scope>NUCLEOTIDE SEQUENCE [LARGE SCALE GENOMIC DNA]</scope>
    <source>
        <strain evidence="2 3">SY-01</strain>
    </source>
</reference>
<proteinExistence type="predicted"/>
<protein>
    <submittedName>
        <fullName evidence="2">Type II toxin-antitoxin system RelE/ParE family toxin</fullName>
    </submittedName>
</protein>
<comment type="caution">
    <text evidence="2">The sequence shown here is derived from an EMBL/GenBank/DDBJ whole genome shotgun (WGS) entry which is preliminary data.</text>
</comment>
<dbReference type="RefSeq" id="WP_135390581.1">
    <property type="nucleotide sequence ID" value="NZ_PGGK01000020.1"/>
</dbReference>
<keyword evidence="1" id="KW-1277">Toxin-antitoxin system</keyword>
<keyword evidence="3" id="KW-1185">Reference proteome</keyword>
<evidence type="ECO:0000256" key="1">
    <source>
        <dbReference type="ARBA" id="ARBA00022649"/>
    </source>
</evidence>
<evidence type="ECO:0000313" key="3">
    <source>
        <dbReference type="Proteomes" id="UP000297295"/>
    </source>
</evidence>
<dbReference type="NCBIfam" id="TIGR02385">
    <property type="entry name" value="RelE_StbE"/>
    <property type="match status" value="1"/>
</dbReference>
<dbReference type="InterPro" id="IPR035093">
    <property type="entry name" value="RelE/ParE_toxin_dom_sf"/>
</dbReference>